<evidence type="ECO:0000256" key="14">
    <source>
        <dbReference type="SAM" id="Coils"/>
    </source>
</evidence>
<evidence type="ECO:0000256" key="6">
    <source>
        <dbReference type="ARBA" id="ARBA00023065"/>
    </source>
</evidence>
<keyword evidence="16" id="KW-1185">Reference proteome</keyword>
<evidence type="ECO:0000256" key="7">
    <source>
        <dbReference type="ARBA" id="ARBA00023136"/>
    </source>
</evidence>
<dbReference type="RefSeq" id="WP_088366828.1">
    <property type="nucleotide sequence ID" value="NZ_NBBI01000002.1"/>
</dbReference>
<accession>A0A245ZP38</accession>
<gene>
    <name evidence="12 15" type="primary">atpF</name>
    <name evidence="15" type="ORF">SPDO_15080</name>
</gene>
<dbReference type="AlphaFoldDB" id="A0A245ZP38"/>
<evidence type="ECO:0000256" key="12">
    <source>
        <dbReference type="HAMAP-Rule" id="MF_01398"/>
    </source>
</evidence>
<evidence type="ECO:0000256" key="5">
    <source>
        <dbReference type="ARBA" id="ARBA00022989"/>
    </source>
</evidence>
<evidence type="ECO:0000256" key="2">
    <source>
        <dbReference type="ARBA" id="ARBA00022547"/>
    </source>
</evidence>
<protein>
    <recommendedName>
        <fullName evidence="12">ATP synthase subunit b</fullName>
    </recommendedName>
    <alternativeName>
        <fullName evidence="12">ATP synthase F(0) sector subunit b</fullName>
    </alternativeName>
    <alternativeName>
        <fullName evidence="12">ATPase subunit I</fullName>
    </alternativeName>
    <alternativeName>
        <fullName evidence="12">F-type ATPase subunit b</fullName>
        <shortName evidence="12">F-ATPase subunit b</shortName>
    </alternativeName>
</protein>
<keyword evidence="6 12" id="KW-0406">Ion transport</keyword>
<dbReference type="Proteomes" id="UP000197290">
    <property type="component" value="Unassembled WGS sequence"/>
</dbReference>
<dbReference type="GO" id="GO:0012505">
    <property type="term" value="C:endomembrane system"/>
    <property type="evidence" value="ECO:0007669"/>
    <property type="project" value="UniProtKB-SubCell"/>
</dbReference>
<feature type="transmembrane region" description="Helical" evidence="12">
    <location>
        <begin position="54"/>
        <end position="77"/>
    </location>
</feature>
<organism evidence="15 16">
    <name type="scientific">Sphingomonas dokdonensis</name>
    <dbReference type="NCBI Taxonomy" id="344880"/>
    <lineage>
        <taxon>Bacteria</taxon>
        <taxon>Pseudomonadati</taxon>
        <taxon>Pseudomonadota</taxon>
        <taxon>Alphaproteobacteria</taxon>
        <taxon>Sphingomonadales</taxon>
        <taxon>Sphingomonadaceae</taxon>
        <taxon>Sphingomonas</taxon>
    </lineage>
</organism>
<comment type="subcellular location">
    <subcellularLocation>
        <location evidence="12">Cell membrane</location>
        <topology evidence="12">Single-pass membrane protein</topology>
    </subcellularLocation>
    <subcellularLocation>
        <location evidence="11">Endomembrane system</location>
        <topology evidence="11">Single-pass membrane protein</topology>
    </subcellularLocation>
</comment>
<evidence type="ECO:0000313" key="16">
    <source>
        <dbReference type="Proteomes" id="UP000197290"/>
    </source>
</evidence>
<evidence type="ECO:0000256" key="13">
    <source>
        <dbReference type="RuleBase" id="RU003848"/>
    </source>
</evidence>
<feature type="coiled-coil region" evidence="14">
    <location>
        <begin position="85"/>
        <end position="133"/>
    </location>
</feature>
<evidence type="ECO:0000256" key="3">
    <source>
        <dbReference type="ARBA" id="ARBA00022692"/>
    </source>
</evidence>
<keyword evidence="4 12" id="KW-0375">Hydrogen ion transport</keyword>
<keyword evidence="8 12" id="KW-0066">ATP synthesis</keyword>
<dbReference type="OrthoDB" id="7391503at2"/>
<dbReference type="GO" id="GO:0045259">
    <property type="term" value="C:proton-transporting ATP synthase complex"/>
    <property type="evidence" value="ECO:0007669"/>
    <property type="project" value="UniProtKB-KW"/>
</dbReference>
<keyword evidence="7 12" id="KW-0472">Membrane</keyword>
<keyword evidence="12" id="KW-1003">Cell membrane</keyword>
<dbReference type="InterPro" id="IPR002146">
    <property type="entry name" value="ATP_synth_b/b'su_bac/chlpt"/>
</dbReference>
<keyword evidence="14" id="KW-0175">Coiled coil</keyword>
<comment type="caution">
    <text evidence="15">The sequence shown here is derived from an EMBL/GenBank/DDBJ whole genome shotgun (WGS) entry which is preliminary data.</text>
</comment>
<dbReference type="Pfam" id="PF00430">
    <property type="entry name" value="ATP-synt_B"/>
    <property type="match status" value="1"/>
</dbReference>
<evidence type="ECO:0000256" key="11">
    <source>
        <dbReference type="ARBA" id="ARBA00037847"/>
    </source>
</evidence>
<dbReference type="EMBL" id="NBBI01000002">
    <property type="protein sequence ID" value="OWK31499.1"/>
    <property type="molecule type" value="Genomic_DNA"/>
</dbReference>
<evidence type="ECO:0000256" key="1">
    <source>
        <dbReference type="ARBA" id="ARBA00022448"/>
    </source>
</evidence>
<evidence type="ECO:0000256" key="8">
    <source>
        <dbReference type="ARBA" id="ARBA00023310"/>
    </source>
</evidence>
<dbReference type="GO" id="GO:0005886">
    <property type="term" value="C:plasma membrane"/>
    <property type="evidence" value="ECO:0007669"/>
    <property type="project" value="UniProtKB-SubCell"/>
</dbReference>
<evidence type="ECO:0000256" key="10">
    <source>
        <dbReference type="ARBA" id="ARBA00025614"/>
    </source>
</evidence>
<comment type="similarity">
    <text evidence="12 13">Belongs to the ATPase B chain family.</text>
</comment>
<keyword evidence="5 12" id="KW-1133">Transmembrane helix</keyword>
<keyword evidence="2 12" id="KW-0138">CF(0)</keyword>
<sequence>MAEFIILSAATGGSAEVAQNLAHAAEARGMTADGSEALSTSVAEGGPEHHVDPALLGLNGTVWVSLAMLVLFAILIWKKVPALIVGGLDRQIADIRRQLDEAKALRAEAEALRDEYARKIADAEKTAGEMAAQANHEAEVIIAKAKADADELVMRRGKMAEDKIAAAERAALLEVRAKTAEAAANAAAALIAERHGAEADRALINRTIAGIGRPN</sequence>
<evidence type="ECO:0000313" key="15">
    <source>
        <dbReference type="EMBL" id="OWK31499.1"/>
    </source>
</evidence>
<keyword evidence="1 12" id="KW-0813">Transport</keyword>
<name>A0A245ZP38_9SPHN</name>
<proteinExistence type="inferred from homology"/>
<dbReference type="CDD" id="cd06503">
    <property type="entry name" value="ATP-synt_Fo_b"/>
    <property type="match status" value="1"/>
</dbReference>
<keyword evidence="3 12" id="KW-0812">Transmembrane</keyword>
<evidence type="ECO:0000256" key="4">
    <source>
        <dbReference type="ARBA" id="ARBA00022781"/>
    </source>
</evidence>
<comment type="function">
    <text evidence="9 12">F(1)F(0) ATP synthase produces ATP from ADP in the presence of a proton or sodium gradient. F-type ATPases consist of two structural domains, F(1) containing the extramembraneous catalytic core and F(0) containing the membrane proton channel, linked together by a central stalk and a peripheral stalk. During catalysis, ATP synthesis in the catalytic domain of F(1) is coupled via a rotary mechanism of the central stalk subunits to proton translocation.</text>
</comment>
<dbReference type="HAMAP" id="MF_01398">
    <property type="entry name" value="ATP_synth_b_bprime"/>
    <property type="match status" value="1"/>
</dbReference>
<dbReference type="GO" id="GO:0046933">
    <property type="term" value="F:proton-transporting ATP synthase activity, rotational mechanism"/>
    <property type="evidence" value="ECO:0007669"/>
    <property type="project" value="UniProtKB-UniRule"/>
</dbReference>
<evidence type="ECO:0000256" key="9">
    <source>
        <dbReference type="ARBA" id="ARBA00025198"/>
    </source>
</evidence>
<comment type="subunit">
    <text evidence="12">F-type ATPases have 2 components, F(1) - the catalytic core - and F(0) - the membrane proton channel. F(1) has five subunits: alpha(3), beta(3), gamma(1), delta(1), epsilon(1). F(0) has three main subunits: a(1), b(2) and c(10-14). The alpha and beta chains form an alternating ring which encloses part of the gamma chain. F(1) is attached to F(0) by a central stalk formed by the gamma and epsilon chains, while a peripheral stalk is formed by the delta and b chains.</text>
</comment>
<reference evidence="15 16" key="1">
    <citation type="submission" date="2017-03" db="EMBL/GenBank/DDBJ databases">
        <title>Genome sequence of Sphingomonas dokdonensis DSM 21029.</title>
        <authorList>
            <person name="Poehlein A."/>
            <person name="Wuebbeler J.H."/>
            <person name="Steinbuechel A."/>
            <person name="Daniel R."/>
        </authorList>
    </citation>
    <scope>NUCLEOTIDE SEQUENCE [LARGE SCALE GENOMIC DNA]</scope>
    <source>
        <strain evidence="15 16">DSM 21029</strain>
    </source>
</reference>
<comment type="function">
    <text evidence="10">Component of the F(0) channel, it forms part of the peripheral stalk, linking F(1) to F(0). The b'-subunit is a diverged and duplicated form of b found in plants and photosynthetic bacteria.</text>
</comment>